<keyword evidence="4" id="KW-1185">Reference proteome</keyword>
<feature type="region of interest" description="Disordered" evidence="1">
    <location>
        <begin position="151"/>
        <end position="182"/>
    </location>
</feature>
<evidence type="ECO:0000256" key="2">
    <source>
        <dbReference type="SAM" id="SignalP"/>
    </source>
</evidence>
<feature type="chain" id="PRO_5017676062" evidence="2">
    <location>
        <begin position="21"/>
        <end position="355"/>
    </location>
</feature>
<feature type="region of interest" description="Disordered" evidence="1">
    <location>
        <begin position="213"/>
        <end position="240"/>
    </location>
</feature>
<feature type="compositionally biased region" description="Low complexity" evidence="1">
    <location>
        <begin position="168"/>
        <end position="182"/>
    </location>
</feature>
<dbReference type="GeneID" id="38115052"/>
<gene>
    <name evidence="3" type="ORF">DSM5745_04682</name>
</gene>
<reference evidence="3 4" key="1">
    <citation type="journal article" date="2018" name="IMA Fungus">
        <title>IMA Genome-F 9: Draft genome sequence of Annulohypoxylon stygium, Aspergillus mulundensis, Berkeleyomyces basicola (syn. Thielaviopsis basicola), Ceratocystis smalleyi, two Cercospora beticola strains, Coleophoma cylindrospora, Fusarium fracticaudum, Phialophora cf. hyalina, and Morchella septimelata.</title>
        <authorList>
            <person name="Wingfield B.D."/>
            <person name="Bills G.F."/>
            <person name="Dong Y."/>
            <person name="Huang W."/>
            <person name="Nel W.J."/>
            <person name="Swalarsk-Parry B.S."/>
            <person name="Vaghefi N."/>
            <person name="Wilken P.M."/>
            <person name="An Z."/>
            <person name="de Beer Z.W."/>
            <person name="De Vos L."/>
            <person name="Chen L."/>
            <person name="Duong T.A."/>
            <person name="Gao Y."/>
            <person name="Hammerbacher A."/>
            <person name="Kikkert J.R."/>
            <person name="Li Y."/>
            <person name="Li H."/>
            <person name="Li K."/>
            <person name="Li Q."/>
            <person name="Liu X."/>
            <person name="Ma X."/>
            <person name="Naidoo K."/>
            <person name="Pethybridge S.J."/>
            <person name="Sun J."/>
            <person name="Steenkamp E.T."/>
            <person name="van der Nest M.A."/>
            <person name="van Wyk S."/>
            <person name="Wingfield M.J."/>
            <person name="Xiong C."/>
            <person name="Yue Q."/>
            <person name="Zhang X."/>
        </authorList>
    </citation>
    <scope>NUCLEOTIDE SEQUENCE [LARGE SCALE GENOMIC DNA]</scope>
    <source>
        <strain evidence="3 4">DSM 5745</strain>
    </source>
</reference>
<dbReference type="EMBL" id="PVWQ01000005">
    <property type="protein sequence ID" value="RDW81125.1"/>
    <property type="molecule type" value="Genomic_DNA"/>
</dbReference>
<dbReference type="OrthoDB" id="4326871at2759"/>
<evidence type="ECO:0000313" key="4">
    <source>
        <dbReference type="Proteomes" id="UP000256690"/>
    </source>
</evidence>
<comment type="caution">
    <text evidence="3">The sequence shown here is derived from an EMBL/GenBank/DDBJ whole genome shotgun (WGS) entry which is preliminary data.</text>
</comment>
<feature type="signal peptide" evidence="2">
    <location>
        <begin position="1"/>
        <end position="20"/>
    </location>
</feature>
<feature type="compositionally biased region" description="Low complexity" evidence="1">
    <location>
        <begin position="221"/>
        <end position="240"/>
    </location>
</feature>
<evidence type="ECO:0000313" key="3">
    <source>
        <dbReference type="EMBL" id="RDW81125.1"/>
    </source>
</evidence>
<dbReference type="Proteomes" id="UP000256690">
    <property type="component" value="Unassembled WGS sequence"/>
</dbReference>
<dbReference type="RefSeq" id="XP_026604178.1">
    <property type="nucleotide sequence ID" value="XM_026746698.1"/>
</dbReference>
<sequence>MAFFIAYFLTMTSFSHPSSGLLSERDPDQHNIDDLESQDEQAAVRNVNVGSTFSLMRAVVELRLLQTTTSILRFTRTNPVSISDPDSSLRRAIDRREQRISRIVESMTKDDFEKNVSEIASQIEMEAPARTSPRVVPRRVLSPSDMIEELTIAEQGSQKEDEGYLRESSSAESIASTVSTASTASTPKLNTLISEDPLPVVDENVRARLEDILSEETRRAPSSLSSSAPPDTNSSYSSLGRSLSVSNVNSVTSIPRLCKIVSAAQYTKIIAERQPQFSIINHPYSIDSLVAETPRLDRSALELNEHPNEQQRKSADSFPGEFPISEGLEYSALATAKHHARIPSIRTSVRPFSDL</sequence>
<keyword evidence="2" id="KW-0732">Signal</keyword>
<dbReference type="AlphaFoldDB" id="A0A3D8S4D2"/>
<organism evidence="3 4">
    <name type="scientific">Aspergillus mulundensis</name>
    <dbReference type="NCBI Taxonomy" id="1810919"/>
    <lineage>
        <taxon>Eukaryota</taxon>
        <taxon>Fungi</taxon>
        <taxon>Dikarya</taxon>
        <taxon>Ascomycota</taxon>
        <taxon>Pezizomycotina</taxon>
        <taxon>Eurotiomycetes</taxon>
        <taxon>Eurotiomycetidae</taxon>
        <taxon>Eurotiales</taxon>
        <taxon>Aspergillaceae</taxon>
        <taxon>Aspergillus</taxon>
        <taxon>Aspergillus subgen. Nidulantes</taxon>
    </lineage>
</organism>
<accession>A0A3D8S4D2</accession>
<name>A0A3D8S4D2_9EURO</name>
<proteinExistence type="predicted"/>
<protein>
    <submittedName>
        <fullName evidence="3">Uncharacterized protein</fullName>
    </submittedName>
</protein>
<evidence type="ECO:0000256" key="1">
    <source>
        <dbReference type="SAM" id="MobiDB-lite"/>
    </source>
</evidence>